<dbReference type="InterPro" id="IPR051406">
    <property type="entry name" value="PLD_domain"/>
</dbReference>
<evidence type="ECO:0000313" key="8">
    <source>
        <dbReference type="EMBL" id="RHH41531.1"/>
    </source>
</evidence>
<dbReference type="EMBL" id="QRJS01000036">
    <property type="protein sequence ID" value="RHH41531.1"/>
    <property type="molecule type" value="Genomic_DNA"/>
</dbReference>
<dbReference type="CDD" id="cd09174">
    <property type="entry name" value="PLDc_Nuc_like_unchar2"/>
    <property type="match status" value="1"/>
</dbReference>
<dbReference type="GO" id="GO:0016042">
    <property type="term" value="P:lipid catabolic process"/>
    <property type="evidence" value="ECO:0007669"/>
    <property type="project" value="UniProtKB-KW"/>
</dbReference>
<comment type="catalytic activity">
    <reaction evidence="1">
        <text>a 1,2-diacyl-sn-glycero-3-phosphocholine + H2O = a 1,2-diacyl-sn-glycero-3-phosphate + choline + H(+)</text>
        <dbReference type="Rhea" id="RHEA:14445"/>
        <dbReference type="ChEBI" id="CHEBI:15354"/>
        <dbReference type="ChEBI" id="CHEBI:15377"/>
        <dbReference type="ChEBI" id="CHEBI:15378"/>
        <dbReference type="ChEBI" id="CHEBI:57643"/>
        <dbReference type="ChEBI" id="CHEBI:58608"/>
        <dbReference type="EC" id="3.1.4.4"/>
    </reaction>
</comment>
<keyword evidence="4" id="KW-0378">Hydrolase</keyword>
<evidence type="ECO:0000313" key="9">
    <source>
        <dbReference type="Proteomes" id="UP000284998"/>
    </source>
</evidence>
<dbReference type="InterPro" id="IPR025202">
    <property type="entry name" value="PLD-like_dom"/>
</dbReference>
<dbReference type="PROSITE" id="PS50035">
    <property type="entry name" value="PLD"/>
    <property type="match status" value="1"/>
</dbReference>
<evidence type="ECO:0000256" key="2">
    <source>
        <dbReference type="ARBA" id="ARBA00008664"/>
    </source>
</evidence>
<evidence type="ECO:0000256" key="4">
    <source>
        <dbReference type="ARBA" id="ARBA00022801"/>
    </source>
</evidence>
<dbReference type="InterPro" id="IPR001736">
    <property type="entry name" value="PLipase_D/transphosphatidylase"/>
</dbReference>
<dbReference type="RefSeq" id="WP_117887446.1">
    <property type="nucleotide sequence ID" value="NZ_QRJS01000036.1"/>
</dbReference>
<name>A0A414WTV3_9BACT</name>
<dbReference type="AlphaFoldDB" id="A0A414WTV3"/>
<accession>A0A414WTV3</accession>
<dbReference type="SUPFAM" id="SSF56024">
    <property type="entry name" value="Phospholipase D/nuclease"/>
    <property type="match status" value="1"/>
</dbReference>
<protein>
    <recommendedName>
        <fullName evidence="3">phospholipase D</fullName>
        <ecNumber evidence="3">3.1.4.4</ecNumber>
    </recommendedName>
</protein>
<dbReference type="GO" id="GO:0016891">
    <property type="term" value="F:RNA endonuclease activity producing 5'-phosphomonoesters, hydrolytic mechanism"/>
    <property type="evidence" value="ECO:0007669"/>
    <property type="project" value="TreeGrafter"/>
</dbReference>
<dbReference type="Proteomes" id="UP000284998">
    <property type="component" value="Unassembled WGS sequence"/>
</dbReference>
<comment type="similarity">
    <text evidence="2">Belongs to the phospholipase D family.</text>
</comment>
<dbReference type="GO" id="GO:0006793">
    <property type="term" value="P:phosphorus metabolic process"/>
    <property type="evidence" value="ECO:0007669"/>
    <property type="project" value="UniProtKB-ARBA"/>
</dbReference>
<keyword evidence="6" id="KW-0443">Lipid metabolism</keyword>
<evidence type="ECO:0000256" key="3">
    <source>
        <dbReference type="ARBA" id="ARBA00012027"/>
    </source>
</evidence>
<keyword evidence="5" id="KW-0442">Lipid degradation</keyword>
<evidence type="ECO:0000256" key="1">
    <source>
        <dbReference type="ARBA" id="ARBA00000798"/>
    </source>
</evidence>
<dbReference type="Pfam" id="PF13091">
    <property type="entry name" value="PLDc_2"/>
    <property type="match status" value="1"/>
</dbReference>
<gene>
    <name evidence="8" type="ORF">DW204_12235</name>
</gene>
<reference evidence="8 9" key="1">
    <citation type="submission" date="2018-08" db="EMBL/GenBank/DDBJ databases">
        <title>A genome reference for cultivated species of the human gut microbiota.</title>
        <authorList>
            <person name="Zou Y."/>
            <person name="Xue W."/>
            <person name="Luo G."/>
        </authorList>
    </citation>
    <scope>NUCLEOTIDE SEQUENCE [LARGE SCALE GENOMIC DNA]</scope>
    <source>
        <strain evidence="8 9">AM17-44</strain>
    </source>
</reference>
<dbReference type="SMART" id="SM00155">
    <property type="entry name" value="PLDc"/>
    <property type="match status" value="1"/>
</dbReference>
<dbReference type="Gene3D" id="3.30.870.10">
    <property type="entry name" value="Endonuclease Chain A"/>
    <property type="match status" value="1"/>
</dbReference>
<evidence type="ECO:0000259" key="7">
    <source>
        <dbReference type="PROSITE" id="PS50035"/>
    </source>
</evidence>
<dbReference type="EC" id="3.1.4.4" evidence="3"/>
<feature type="domain" description="PLD phosphodiesterase" evidence="7">
    <location>
        <begin position="417"/>
        <end position="444"/>
    </location>
</feature>
<evidence type="ECO:0000256" key="6">
    <source>
        <dbReference type="ARBA" id="ARBA00023098"/>
    </source>
</evidence>
<dbReference type="GO" id="GO:0004630">
    <property type="term" value="F:phospholipase D activity"/>
    <property type="evidence" value="ECO:0007669"/>
    <property type="project" value="UniProtKB-EC"/>
</dbReference>
<organism evidence="8 9">
    <name type="scientific">Phocaeicola plebeius</name>
    <dbReference type="NCBI Taxonomy" id="310297"/>
    <lineage>
        <taxon>Bacteria</taxon>
        <taxon>Pseudomonadati</taxon>
        <taxon>Bacteroidota</taxon>
        <taxon>Bacteroidia</taxon>
        <taxon>Bacteroidales</taxon>
        <taxon>Bacteroidaceae</taxon>
        <taxon>Phocaeicola</taxon>
    </lineage>
</organism>
<sequence>MEQLFKEEDFYKDNGWPSERLVYSKYFLNIVGDDYDQFILVVNAEYPYIRLSPKRGNCQFPCGGFSVIATDGNFARKSDTEREKECPKIAWGVAAVYLINLRYDRTQDDYVELKERDIFIRDYYCKYLKMYLDNHNGLRYSKLSTEQKELDFIAEHEVIIRGLWERSTPLTKYPVLFEYAKNAEKDYETYLANRKKEIQKKVIEPGAIFDEKNSKNRTIIQNGDKSLYVENNNGTIIIGTDMHKRMNFSTEIRETFGKQYVKVYFLDDSIAKDAKEVVERLNVIKTVNITPSASKDHPGNTLTVYPKSMVEAEDCEKEMVEALNRFFSRGILADKKPVRNDAYFNDIADKIIKDLDKARVSIHVCMAWFTNQSIADKLVEKHKQGIDVKVIFYDDHTNSKFGVNIDGIPFKAVRGSRGGIMHNKYCIIDNQVVITGSYNWSKNAEDKNEENAAVMYDYDRASDYSVEFRKMFDSE</sequence>
<proteinExistence type="inferred from homology"/>
<dbReference type="PANTHER" id="PTHR43856:SF1">
    <property type="entry name" value="MITOCHONDRIAL CARDIOLIPIN HYDROLASE"/>
    <property type="match status" value="1"/>
</dbReference>
<evidence type="ECO:0000256" key="5">
    <source>
        <dbReference type="ARBA" id="ARBA00022963"/>
    </source>
</evidence>
<comment type="caution">
    <text evidence="8">The sequence shown here is derived from an EMBL/GenBank/DDBJ whole genome shotgun (WGS) entry which is preliminary data.</text>
</comment>
<dbReference type="PANTHER" id="PTHR43856">
    <property type="entry name" value="CARDIOLIPIN HYDROLASE"/>
    <property type="match status" value="1"/>
</dbReference>